<protein>
    <recommendedName>
        <fullName evidence="1">site-specific DNA-methyltransferase (adenine-specific)</fullName>
        <ecNumber evidence="1">2.1.1.72</ecNumber>
    </recommendedName>
</protein>
<dbReference type="CDD" id="cd02440">
    <property type="entry name" value="AdoMet_MTases"/>
    <property type="match status" value="1"/>
</dbReference>
<comment type="catalytic activity">
    <reaction evidence="7">
        <text>a 2'-deoxyadenosine in DNA + S-adenosyl-L-methionine = an N(6)-methyl-2'-deoxyadenosine in DNA + S-adenosyl-L-homocysteine + H(+)</text>
        <dbReference type="Rhea" id="RHEA:15197"/>
        <dbReference type="Rhea" id="RHEA-COMP:12418"/>
        <dbReference type="Rhea" id="RHEA-COMP:12419"/>
        <dbReference type="ChEBI" id="CHEBI:15378"/>
        <dbReference type="ChEBI" id="CHEBI:57856"/>
        <dbReference type="ChEBI" id="CHEBI:59789"/>
        <dbReference type="ChEBI" id="CHEBI:90615"/>
        <dbReference type="ChEBI" id="CHEBI:90616"/>
        <dbReference type="EC" id="2.1.1.72"/>
    </reaction>
</comment>
<evidence type="ECO:0000256" key="3">
    <source>
        <dbReference type="ARBA" id="ARBA00022679"/>
    </source>
</evidence>
<keyword evidence="3" id="KW-0808">Transferase</keyword>
<dbReference type="EC" id="2.1.1.72" evidence="1"/>
<dbReference type="PANTHER" id="PTHR42933:SF4">
    <property type="entry name" value="TYPE I RESTRICTION ENZYME ECOKI METHYLASE SUBUNIT"/>
    <property type="match status" value="1"/>
</dbReference>
<keyword evidence="6" id="KW-0238">DNA-binding</keyword>
<dbReference type="GO" id="GO:0008170">
    <property type="term" value="F:N-methyltransferase activity"/>
    <property type="evidence" value="ECO:0007669"/>
    <property type="project" value="InterPro"/>
</dbReference>
<evidence type="ECO:0000256" key="7">
    <source>
        <dbReference type="ARBA" id="ARBA00047942"/>
    </source>
</evidence>
<dbReference type="Gene3D" id="3.40.50.150">
    <property type="entry name" value="Vaccinia Virus protein VP39"/>
    <property type="match status" value="1"/>
</dbReference>
<dbReference type="RefSeq" id="WP_289827565.1">
    <property type="nucleotide sequence ID" value="NZ_JAUEIR010000008.1"/>
</dbReference>
<proteinExistence type="predicted"/>
<dbReference type="InterPro" id="IPR003356">
    <property type="entry name" value="DNA_methylase_A-5"/>
</dbReference>
<keyword evidence="2 9" id="KW-0489">Methyltransferase</keyword>
<dbReference type="InterPro" id="IPR051537">
    <property type="entry name" value="DNA_Adenine_Mtase"/>
</dbReference>
<dbReference type="InterPro" id="IPR029063">
    <property type="entry name" value="SAM-dependent_MTases_sf"/>
</dbReference>
<dbReference type="SUPFAM" id="SSF53335">
    <property type="entry name" value="S-adenosyl-L-methionine-dependent methyltransferases"/>
    <property type="match status" value="1"/>
</dbReference>
<dbReference type="GO" id="GO:0003677">
    <property type="term" value="F:DNA binding"/>
    <property type="evidence" value="ECO:0007669"/>
    <property type="project" value="UniProtKB-KW"/>
</dbReference>
<dbReference type="Pfam" id="PF02384">
    <property type="entry name" value="N6_Mtase"/>
    <property type="match status" value="1"/>
</dbReference>
<feature type="domain" description="DNA methylase adenine-specific" evidence="8">
    <location>
        <begin position="106"/>
        <end position="378"/>
    </location>
</feature>
<evidence type="ECO:0000313" key="9">
    <source>
        <dbReference type="EMBL" id="MDN0070014.1"/>
    </source>
</evidence>
<dbReference type="PANTHER" id="PTHR42933">
    <property type="entry name" value="SLR6095 PROTEIN"/>
    <property type="match status" value="1"/>
</dbReference>
<evidence type="ECO:0000256" key="2">
    <source>
        <dbReference type="ARBA" id="ARBA00022603"/>
    </source>
</evidence>
<reference evidence="9" key="1">
    <citation type="submission" date="2023-06" db="EMBL/GenBank/DDBJ databases">
        <authorList>
            <person name="Zeman M."/>
            <person name="Kubasova T."/>
            <person name="Jahodarova E."/>
            <person name="Nykrynova M."/>
            <person name="Rychlik I."/>
        </authorList>
    </citation>
    <scope>NUCLEOTIDE SEQUENCE</scope>
    <source>
        <strain evidence="9">15_COKtk</strain>
    </source>
</reference>
<evidence type="ECO:0000313" key="10">
    <source>
        <dbReference type="Proteomes" id="UP001168505"/>
    </source>
</evidence>
<gene>
    <name evidence="9" type="ORF">QVN40_09955</name>
</gene>
<dbReference type="GO" id="GO:0032259">
    <property type="term" value="P:methylation"/>
    <property type="evidence" value="ECO:0007669"/>
    <property type="project" value="UniProtKB-KW"/>
</dbReference>
<accession>A0AAW7JTG3</accession>
<evidence type="ECO:0000259" key="8">
    <source>
        <dbReference type="Pfam" id="PF02384"/>
    </source>
</evidence>
<sequence>MILGNKMNDRAISGVANIIHRSFDTRDEVQTYLCAYLVHTIKSGSRRFTTPEDAIACAADGDDLIESALRKATAGIDSEGIEEMLGRIDAGALEAFLAAGLKPGSAMNGAHFTPDCITDLALRILDVKPGDKLVDYGCGAGGFLERAAELGAGARSEGVEIVPSFVAAARVRARITGSQVAYSEGDMFSYYEDSVGTRGADKVFSNYPWGMRTKKLRSDSGFVGRALQGLPEYGRPVSSDWVFNRLLVDSIDPAAGTAVGISSNGALFNGADARIRKYFIENGWIRAVVALPEGLFFPWTNIGTALIVFGGGSTSAVRLVDATDLGTKERRGSTLGEDAIDEIIRRLENDGERSSSVSISELAGHGYSLLVSQYFEEAIEIENAVELGSLALDIRRGAGIGASALDAISCTEDTGVDYLNLSNVADGVIEGELQHIGKLDGGLEKGYVATGDLLVSKSGSPFRIAVAEVADGRKLIASGNFFIIRLDAQRVDPYYVASFLSSPRGARLLEAASRGTTLRALSLGALRGMPVPLVDLDAQRRVGTAYRAKLDEIGILKMRLERARAEITDLFDMEA</sequence>
<evidence type="ECO:0000256" key="6">
    <source>
        <dbReference type="ARBA" id="ARBA00023125"/>
    </source>
</evidence>
<dbReference type="Proteomes" id="UP001168505">
    <property type="component" value="Unassembled WGS sequence"/>
</dbReference>
<dbReference type="GO" id="GO:0009007">
    <property type="term" value="F:site-specific DNA-methyltransferase (adenine-specific) activity"/>
    <property type="evidence" value="ECO:0007669"/>
    <property type="project" value="UniProtKB-EC"/>
</dbReference>
<keyword evidence="5" id="KW-0680">Restriction system</keyword>
<evidence type="ECO:0000256" key="1">
    <source>
        <dbReference type="ARBA" id="ARBA00011900"/>
    </source>
</evidence>
<dbReference type="AlphaFoldDB" id="A0AAW7JTG3"/>
<evidence type="ECO:0000256" key="4">
    <source>
        <dbReference type="ARBA" id="ARBA00022691"/>
    </source>
</evidence>
<dbReference type="SUPFAM" id="SSF116734">
    <property type="entry name" value="DNA methylase specificity domain"/>
    <property type="match status" value="1"/>
</dbReference>
<dbReference type="EMBL" id="JAUEIR010000008">
    <property type="protein sequence ID" value="MDN0070014.1"/>
    <property type="molecule type" value="Genomic_DNA"/>
</dbReference>
<evidence type="ECO:0000256" key="5">
    <source>
        <dbReference type="ARBA" id="ARBA00022747"/>
    </source>
</evidence>
<keyword evidence="4" id="KW-0949">S-adenosyl-L-methionine</keyword>
<comment type="caution">
    <text evidence="9">The sequence shown here is derived from an EMBL/GenBank/DDBJ whole genome shotgun (WGS) entry which is preliminary data.</text>
</comment>
<dbReference type="InterPro" id="IPR044946">
    <property type="entry name" value="Restrct_endonuc_typeI_TRD_sf"/>
</dbReference>
<organism evidence="9 10">
    <name type="scientific">Collinsella ihumii</name>
    <dbReference type="NCBI Taxonomy" id="1720204"/>
    <lineage>
        <taxon>Bacteria</taxon>
        <taxon>Bacillati</taxon>
        <taxon>Actinomycetota</taxon>
        <taxon>Coriobacteriia</taxon>
        <taxon>Coriobacteriales</taxon>
        <taxon>Coriobacteriaceae</taxon>
        <taxon>Collinsella</taxon>
    </lineage>
</organism>
<name>A0AAW7JTG3_9ACTN</name>
<dbReference type="GO" id="GO:0009307">
    <property type="term" value="P:DNA restriction-modification system"/>
    <property type="evidence" value="ECO:0007669"/>
    <property type="project" value="UniProtKB-KW"/>
</dbReference>
<reference evidence="9" key="2">
    <citation type="submission" date="2023-08" db="EMBL/GenBank/DDBJ databases">
        <title>Identification and characterization of horizontal gene transfer across gut microbiota members of farm animals based on homology search.</title>
        <authorList>
            <person name="Schwarzerova J."/>
            <person name="Nykrynova M."/>
            <person name="Jureckova K."/>
            <person name="Cejkova D."/>
            <person name="Rychlik I."/>
        </authorList>
    </citation>
    <scope>NUCLEOTIDE SEQUENCE</scope>
    <source>
        <strain evidence="9">15_COKtk</strain>
    </source>
</reference>
<dbReference type="Gene3D" id="3.90.220.20">
    <property type="entry name" value="DNA methylase specificity domains"/>
    <property type="match status" value="1"/>
</dbReference>